<keyword evidence="2 6" id="KW-0812">Transmembrane</keyword>
<feature type="region of interest" description="Disordered" evidence="5">
    <location>
        <begin position="273"/>
        <end position="297"/>
    </location>
</feature>
<keyword evidence="4 6" id="KW-0472">Membrane</keyword>
<feature type="transmembrane region" description="Helical" evidence="6">
    <location>
        <begin position="59"/>
        <end position="80"/>
    </location>
</feature>
<keyword evidence="3 6" id="KW-1133">Transmembrane helix</keyword>
<feature type="transmembrane region" description="Helical" evidence="6">
    <location>
        <begin position="92"/>
        <end position="115"/>
    </location>
</feature>
<sequence length="297" mass="32862">MSTVDTVSHHPLVQQLREEASEAARLSGQALASLAWLWPIRGIIYTVTHPQVVLSVHKALLTSLITSTIIFLLLAFFTYIPQAAFLSIFTGLFIGPVLALLLIGAESVFFITFFARALFLEPALSQVFDATLVSRGQSGLVRDGKTKYASSGKKEGIEGALVRPFQALSRDGFVKYLVTLPLNFVPVIGTVAFLFLNGYRGGPGWHARYFQLKGWDVNQRKRFIQKKRAEYTAFGMMTLLFTFIPLIGLVFSFTNTVGAALWAAEMEAQENLIDKPQTQENAESTQSESSRDKAKSD</sequence>
<evidence type="ECO:0000313" key="7">
    <source>
        <dbReference type="EMBL" id="CAL1714142.1"/>
    </source>
</evidence>
<dbReference type="PANTHER" id="PTHR34292">
    <property type="entry name" value="OUTER SPORE WALL PROTEIN LDS1"/>
    <property type="match status" value="1"/>
</dbReference>
<evidence type="ECO:0000256" key="1">
    <source>
        <dbReference type="ARBA" id="ARBA00004141"/>
    </source>
</evidence>
<feature type="compositionally biased region" description="Polar residues" evidence="5">
    <location>
        <begin position="276"/>
        <end position="288"/>
    </location>
</feature>
<dbReference type="InterPro" id="IPR052786">
    <property type="entry name" value="Spore_wall_assembly"/>
</dbReference>
<dbReference type="PANTHER" id="PTHR34292:SF2">
    <property type="entry name" value="OUTER SPORE WALL PROTEIN LDS1"/>
    <property type="match status" value="1"/>
</dbReference>
<feature type="transmembrane region" description="Helical" evidence="6">
    <location>
        <begin position="173"/>
        <end position="196"/>
    </location>
</feature>
<proteinExistence type="predicted"/>
<keyword evidence="8" id="KW-1185">Reference proteome</keyword>
<evidence type="ECO:0008006" key="9">
    <source>
        <dbReference type="Google" id="ProtNLM"/>
    </source>
</evidence>
<evidence type="ECO:0000313" key="8">
    <source>
        <dbReference type="Proteomes" id="UP001497453"/>
    </source>
</evidence>
<gene>
    <name evidence="7" type="ORF">GFSPODELE1_LOCUS9631</name>
</gene>
<dbReference type="Pfam" id="PF07264">
    <property type="entry name" value="EI24"/>
    <property type="match status" value="1"/>
</dbReference>
<feature type="transmembrane region" description="Helical" evidence="6">
    <location>
        <begin position="231"/>
        <end position="253"/>
    </location>
</feature>
<evidence type="ECO:0000256" key="5">
    <source>
        <dbReference type="SAM" id="MobiDB-lite"/>
    </source>
</evidence>
<dbReference type="EMBL" id="OZ037951">
    <property type="protein sequence ID" value="CAL1714142.1"/>
    <property type="molecule type" value="Genomic_DNA"/>
</dbReference>
<comment type="subcellular location">
    <subcellularLocation>
        <location evidence="1">Membrane</location>
        <topology evidence="1">Multi-pass membrane protein</topology>
    </subcellularLocation>
</comment>
<evidence type="ECO:0000256" key="4">
    <source>
        <dbReference type="ARBA" id="ARBA00023136"/>
    </source>
</evidence>
<evidence type="ECO:0000256" key="6">
    <source>
        <dbReference type="SAM" id="Phobius"/>
    </source>
</evidence>
<reference evidence="8" key="1">
    <citation type="submission" date="2024-04" db="EMBL/GenBank/DDBJ databases">
        <authorList>
            <person name="Shaw F."/>
            <person name="Minotto A."/>
        </authorList>
    </citation>
    <scope>NUCLEOTIDE SEQUENCE [LARGE SCALE GENOMIC DNA]</scope>
</reference>
<dbReference type="Proteomes" id="UP001497453">
    <property type="component" value="Chromosome 8"/>
</dbReference>
<accession>A0ABP1E3N6</accession>
<protein>
    <recommendedName>
        <fullName evidence="9">Outer spore wall protein RRT8</fullName>
    </recommendedName>
</protein>
<evidence type="ECO:0000256" key="3">
    <source>
        <dbReference type="ARBA" id="ARBA00022989"/>
    </source>
</evidence>
<organism evidence="7 8">
    <name type="scientific">Somion occarium</name>
    <dbReference type="NCBI Taxonomy" id="3059160"/>
    <lineage>
        <taxon>Eukaryota</taxon>
        <taxon>Fungi</taxon>
        <taxon>Dikarya</taxon>
        <taxon>Basidiomycota</taxon>
        <taxon>Agaricomycotina</taxon>
        <taxon>Agaricomycetes</taxon>
        <taxon>Polyporales</taxon>
        <taxon>Cerrenaceae</taxon>
        <taxon>Somion</taxon>
    </lineage>
</organism>
<evidence type="ECO:0000256" key="2">
    <source>
        <dbReference type="ARBA" id="ARBA00022692"/>
    </source>
</evidence>
<name>A0ABP1E3N6_9APHY</name>
<dbReference type="InterPro" id="IPR059112">
    <property type="entry name" value="CysZ/EI24"/>
</dbReference>